<evidence type="ECO:0000313" key="4">
    <source>
        <dbReference type="Proteomes" id="UP000009881"/>
    </source>
</evidence>
<evidence type="ECO:0000259" key="2">
    <source>
        <dbReference type="PROSITE" id="PS50263"/>
    </source>
</evidence>
<dbReference type="STRING" id="1238182.C882_3621"/>
<proteinExistence type="predicted"/>
<keyword evidence="3" id="KW-0808">Transferase</keyword>
<evidence type="ECO:0000313" key="3">
    <source>
        <dbReference type="EMBL" id="EKV31869.1"/>
    </source>
</evidence>
<dbReference type="CDD" id="cd07586">
    <property type="entry name" value="nitrilase_8"/>
    <property type="match status" value="1"/>
</dbReference>
<dbReference type="Gene3D" id="3.60.110.10">
    <property type="entry name" value="Carbon-nitrogen hydrolase"/>
    <property type="match status" value="1"/>
</dbReference>
<dbReference type="PATRIC" id="fig|1238182.3.peg.1292"/>
<evidence type="ECO:0000256" key="1">
    <source>
        <dbReference type="ARBA" id="ARBA00022801"/>
    </source>
</evidence>
<organism evidence="3 4">
    <name type="scientific">Caenispirillum salinarum AK4</name>
    <dbReference type="NCBI Taxonomy" id="1238182"/>
    <lineage>
        <taxon>Bacteria</taxon>
        <taxon>Pseudomonadati</taxon>
        <taxon>Pseudomonadota</taxon>
        <taxon>Alphaproteobacteria</taxon>
        <taxon>Rhodospirillales</taxon>
        <taxon>Novispirillaceae</taxon>
        <taxon>Caenispirillum</taxon>
    </lineage>
</organism>
<feature type="domain" description="CN hydrolase" evidence="2">
    <location>
        <begin position="7"/>
        <end position="252"/>
    </location>
</feature>
<reference evidence="3 4" key="1">
    <citation type="journal article" date="2013" name="Genome Announc.">
        <title>Draft Genome Sequence of an Alphaproteobacterium, Caenispirillum salinarum AK4(T), Isolated from a Solar Saltern.</title>
        <authorList>
            <person name="Khatri I."/>
            <person name="Singh A."/>
            <person name="Korpole S."/>
            <person name="Pinnaka A.K."/>
            <person name="Subramanian S."/>
        </authorList>
    </citation>
    <scope>NUCLEOTIDE SEQUENCE [LARGE SCALE GENOMIC DNA]</scope>
    <source>
        <strain evidence="3 4">AK4</strain>
    </source>
</reference>
<comment type="caution">
    <text evidence="3">The sequence shown here is derived from an EMBL/GenBank/DDBJ whole genome shotgun (WGS) entry which is preliminary data.</text>
</comment>
<protein>
    <submittedName>
        <fullName evidence="3">Glutamine amidotransferase chain of NAD synthetase</fullName>
    </submittedName>
</protein>
<dbReference type="eggNOG" id="COG0388">
    <property type="taxonomic scope" value="Bacteria"/>
</dbReference>
<dbReference type="InterPro" id="IPR003010">
    <property type="entry name" value="C-N_Hydrolase"/>
</dbReference>
<dbReference type="PROSITE" id="PS50263">
    <property type="entry name" value="CN_HYDROLASE"/>
    <property type="match status" value="1"/>
</dbReference>
<dbReference type="PANTHER" id="PTHR43674:SF2">
    <property type="entry name" value="BETA-UREIDOPROPIONASE"/>
    <property type="match status" value="1"/>
</dbReference>
<dbReference type="InterPro" id="IPR050345">
    <property type="entry name" value="Aliph_Amidase/BUP"/>
</dbReference>
<dbReference type="Proteomes" id="UP000009881">
    <property type="component" value="Unassembled WGS sequence"/>
</dbReference>
<gene>
    <name evidence="3" type="ORF">C882_3621</name>
</gene>
<dbReference type="PANTHER" id="PTHR43674">
    <property type="entry name" value="NITRILASE C965.09-RELATED"/>
    <property type="match status" value="1"/>
</dbReference>
<dbReference type="RefSeq" id="WP_009539738.1">
    <property type="nucleotide sequence ID" value="NZ_ANHY01000005.1"/>
</dbReference>
<dbReference type="OrthoDB" id="9811121at2"/>
<keyword evidence="1" id="KW-0378">Hydrolase</keyword>
<keyword evidence="3" id="KW-0315">Glutamine amidotransferase</keyword>
<dbReference type="GO" id="GO:0016740">
    <property type="term" value="F:transferase activity"/>
    <property type="evidence" value="ECO:0007669"/>
    <property type="project" value="UniProtKB-KW"/>
</dbReference>
<dbReference type="GO" id="GO:0050126">
    <property type="term" value="F:N-carbamoylputrescine amidase activity"/>
    <property type="evidence" value="ECO:0007669"/>
    <property type="project" value="TreeGrafter"/>
</dbReference>
<dbReference type="SUPFAM" id="SSF56317">
    <property type="entry name" value="Carbon-nitrogen hydrolase"/>
    <property type="match status" value="1"/>
</dbReference>
<dbReference type="AlphaFoldDB" id="K9H460"/>
<sequence length="293" mass="31950">MTRASPHKVAAAQTNSRLADVQGNLDDHLAIIDEARGKGVQTLLFPEMSLTGHSAGPDTLDVALTRADPVIQRLAEAAGPMTTMFGLIEEAPAAQFHNSMFVVRDGRLVHIHRKLSLATYGKLDDGKHFGPGRFVETLDLDTRWRAGLLICNDLWNPALVHLAALHGATCLFAPISSAREAVGAEFDNPGGWALNLRFYAMTYGMPVIMANRVGSEGDLTFWGGSRILDAFGKTVAEAEGEAPQLVIADLDYDRLRKARYLLPTVRDSNLGLILRETHRLAETIGIPDMLRSE</sequence>
<name>K9H460_9PROT</name>
<dbReference type="GO" id="GO:0033388">
    <property type="term" value="P:putrescine biosynthetic process from arginine"/>
    <property type="evidence" value="ECO:0007669"/>
    <property type="project" value="TreeGrafter"/>
</dbReference>
<accession>K9H460</accession>
<dbReference type="Pfam" id="PF00795">
    <property type="entry name" value="CN_hydrolase"/>
    <property type="match status" value="1"/>
</dbReference>
<keyword evidence="4" id="KW-1185">Reference proteome</keyword>
<dbReference type="EMBL" id="ANHY01000005">
    <property type="protein sequence ID" value="EKV31869.1"/>
    <property type="molecule type" value="Genomic_DNA"/>
</dbReference>
<dbReference type="InterPro" id="IPR036526">
    <property type="entry name" value="C-N_Hydrolase_sf"/>
</dbReference>